<dbReference type="GO" id="GO:0008967">
    <property type="term" value="F:phosphoglycolate phosphatase activity"/>
    <property type="evidence" value="ECO:0007669"/>
    <property type="project" value="TreeGrafter"/>
</dbReference>
<dbReference type="NCBIfam" id="TIGR01509">
    <property type="entry name" value="HAD-SF-IA-v3"/>
    <property type="match status" value="1"/>
</dbReference>
<dbReference type="GO" id="GO:0006281">
    <property type="term" value="P:DNA repair"/>
    <property type="evidence" value="ECO:0007669"/>
    <property type="project" value="TreeGrafter"/>
</dbReference>
<dbReference type="Pfam" id="PF00702">
    <property type="entry name" value="Hydrolase"/>
    <property type="match status" value="1"/>
</dbReference>
<dbReference type="Gene3D" id="3.40.50.1000">
    <property type="entry name" value="HAD superfamily/HAD-like"/>
    <property type="match status" value="1"/>
</dbReference>
<comment type="caution">
    <text evidence="1">The sequence shown here is derived from an EMBL/GenBank/DDBJ whole genome shotgun (WGS) entry which is preliminary data.</text>
</comment>
<gene>
    <name evidence="1" type="ORF">S01H1_40633</name>
</gene>
<dbReference type="AlphaFoldDB" id="X0UPK7"/>
<evidence type="ECO:0000313" key="1">
    <source>
        <dbReference type="EMBL" id="GAG07595.1"/>
    </source>
</evidence>
<accession>X0UPK7</accession>
<reference evidence="1" key="1">
    <citation type="journal article" date="2014" name="Front. Microbiol.">
        <title>High frequency of phylogenetically diverse reductive dehalogenase-homologous genes in deep subseafloor sedimentary metagenomes.</title>
        <authorList>
            <person name="Kawai M."/>
            <person name="Futagami T."/>
            <person name="Toyoda A."/>
            <person name="Takaki Y."/>
            <person name="Nishi S."/>
            <person name="Hori S."/>
            <person name="Arai W."/>
            <person name="Tsubouchi T."/>
            <person name="Morono Y."/>
            <person name="Uchiyama I."/>
            <person name="Ito T."/>
            <person name="Fujiyama A."/>
            <person name="Inagaki F."/>
            <person name="Takami H."/>
        </authorList>
    </citation>
    <scope>NUCLEOTIDE SEQUENCE</scope>
    <source>
        <strain evidence="1">Expedition CK06-06</strain>
    </source>
</reference>
<dbReference type="InterPro" id="IPR036412">
    <property type="entry name" value="HAD-like_sf"/>
</dbReference>
<protein>
    <recommendedName>
        <fullName evidence="2">HAD family phosphatase</fullName>
    </recommendedName>
</protein>
<sequence length="170" mass="18639">VGKHPMHYVPILARRFGIAEAAQREIIDEQDLIYNRIWREEGRLIEGAREALDAVRAKGLPVGLATSSSGLEVEAFLERFDLAPCFDLVLSLDDVERAKPDPEMYLLAARRLGIAPPEMLVVEDSEHGVRAAKDAGAVCIVVRTPQVRPEQTSSADARIDSLGELEALLG</sequence>
<dbReference type="PRINTS" id="PR00413">
    <property type="entry name" value="HADHALOGNASE"/>
</dbReference>
<dbReference type="EMBL" id="BARS01025738">
    <property type="protein sequence ID" value="GAG07595.1"/>
    <property type="molecule type" value="Genomic_DNA"/>
</dbReference>
<name>X0UPK7_9ZZZZ</name>
<dbReference type="InterPro" id="IPR006439">
    <property type="entry name" value="HAD-SF_hydro_IA"/>
</dbReference>
<dbReference type="SUPFAM" id="SSF56784">
    <property type="entry name" value="HAD-like"/>
    <property type="match status" value="1"/>
</dbReference>
<dbReference type="PANTHER" id="PTHR43434">
    <property type="entry name" value="PHOSPHOGLYCOLATE PHOSPHATASE"/>
    <property type="match status" value="1"/>
</dbReference>
<proteinExistence type="predicted"/>
<evidence type="ECO:0008006" key="2">
    <source>
        <dbReference type="Google" id="ProtNLM"/>
    </source>
</evidence>
<organism evidence="1">
    <name type="scientific">marine sediment metagenome</name>
    <dbReference type="NCBI Taxonomy" id="412755"/>
    <lineage>
        <taxon>unclassified sequences</taxon>
        <taxon>metagenomes</taxon>
        <taxon>ecological metagenomes</taxon>
    </lineage>
</organism>
<dbReference type="PANTHER" id="PTHR43434:SF1">
    <property type="entry name" value="PHOSPHOGLYCOLATE PHOSPHATASE"/>
    <property type="match status" value="1"/>
</dbReference>
<dbReference type="InterPro" id="IPR050155">
    <property type="entry name" value="HAD-like_hydrolase_sf"/>
</dbReference>
<dbReference type="InterPro" id="IPR023214">
    <property type="entry name" value="HAD_sf"/>
</dbReference>
<feature type="non-terminal residue" evidence="1">
    <location>
        <position position="1"/>
    </location>
</feature>
<dbReference type="NCBIfam" id="TIGR01549">
    <property type="entry name" value="HAD-SF-IA-v1"/>
    <property type="match status" value="1"/>
</dbReference>